<sequence>MKKVVEKYALASFNSRGELDTKKAERFVRDLKSLSAPQAIAALSEFVKRIKTEVGKTALEITSAVPLSSTQVNEVTKAVKVKHNVNAVQAGVDGKLLGGVRVKIGDLVYDNSLAQKIAALKTQLYERFN</sequence>
<dbReference type="EMBL" id="LCEJ01000006">
    <property type="protein sequence ID" value="KKS71090.1"/>
    <property type="molecule type" value="Genomic_DNA"/>
</dbReference>
<evidence type="ECO:0000256" key="1">
    <source>
        <dbReference type="ARBA" id="ARBA00004370"/>
    </source>
</evidence>
<keyword evidence="5" id="KW-0472">Membrane</keyword>
<evidence type="ECO:0000256" key="6">
    <source>
        <dbReference type="ARBA" id="ARBA00023310"/>
    </source>
</evidence>
<organism evidence="7 8">
    <name type="scientific">Candidatus Daviesbacteria bacterium GW2011_GWA2_42_7</name>
    <dbReference type="NCBI Taxonomy" id="1618425"/>
    <lineage>
        <taxon>Bacteria</taxon>
        <taxon>Candidatus Daviesiibacteriota</taxon>
    </lineage>
</organism>
<evidence type="ECO:0000313" key="7">
    <source>
        <dbReference type="EMBL" id="KKS71090.1"/>
    </source>
</evidence>
<protein>
    <submittedName>
        <fullName evidence="7">Uncharacterized protein</fullName>
    </submittedName>
</protein>
<dbReference type="Proteomes" id="UP000034785">
    <property type="component" value="Unassembled WGS sequence"/>
</dbReference>
<keyword evidence="6" id="KW-0066">ATP synthesis</keyword>
<keyword evidence="2" id="KW-0813">Transport</keyword>
<dbReference type="InterPro" id="IPR000711">
    <property type="entry name" value="ATPase_OSCP/dsu"/>
</dbReference>
<comment type="caution">
    <text evidence="7">The sequence shown here is derived from an EMBL/GenBank/DDBJ whole genome shotgun (WGS) entry which is preliminary data.</text>
</comment>
<keyword evidence="4" id="KW-0406">Ion transport</keyword>
<evidence type="ECO:0000256" key="4">
    <source>
        <dbReference type="ARBA" id="ARBA00023065"/>
    </source>
</evidence>
<gene>
    <name evidence="7" type="ORF">UV41_C0006G0042</name>
</gene>
<dbReference type="GO" id="GO:0016020">
    <property type="term" value="C:membrane"/>
    <property type="evidence" value="ECO:0007669"/>
    <property type="project" value="UniProtKB-SubCell"/>
</dbReference>
<evidence type="ECO:0000256" key="2">
    <source>
        <dbReference type="ARBA" id="ARBA00022448"/>
    </source>
</evidence>
<name>A0A0G1BCL7_9BACT</name>
<evidence type="ECO:0000256" key="5">
    <source>
        <dbReference type="ARBA" id="ARBA00023136"/>
    </source>
</evidence>
<dbReference type="GO" id="GO:0046933">
    <property type="term" value="F:proton-transporting ATP synthase activity, rotational mechanism"/>
    <property type="evidence" value="ECO:0007669"/>
    <property type="project" value="InterPro"/>
</dbReference>
<comment type="subcellular location">
    <subcellularLocation>
        <location evidence="1">Membrane</location>
    </subcellularLocation>
</comment>
<accession>A0A0G1BCL7</accession>
<dbReference type="AlphaFoldDB" id="A0A0G1BCL7"/>
<dbReference type="Pfam" id="PF00213">
    <property type="entry name" value="OSCP"/>
    <property type="match status" value="1"/>
</dbReference>
<keyword evidence="3" id="KW-0375">Hydrogen ion transport</keyword>
<reference evidence="7 8" key="1">
    <citation type="journal article" date="2015" name="Nature">
        <title>rRNA introns, odd ribosomes, and small enigmatic genomes across a large radiation of phyla.</title>
        <authorList>
            <person name="Brown C.T."/>
            <person name="Hug L.A."/>
            <person name="Thomas B.C."/>
            <person name="Sharon I."/>
            <person name="Castelle C.J."/>
            <person name="Singh A."/>
            <person name="Wilkins M.J."/>
            <person name="Williams K.H."/>
            <person name="Banfield J.F."/>
        </authorList>
    </citation>
    <scope>NUCLEOTIDE SEQUENCE [LARGE SCALE GENOMIC DNA]</scope>
</reference>
<evidence type="ECO:0000313" key="8">
    <source>
        <dbReference type="Proteomes" id="UP000034785"/>
    </source>
</evidence>
<proteinExistence type="predicted"/>
<evidence type="ECO:0000256" key="3">
    <source>
        <dbReference type="ARBA" id="ARBA00022781"/>
    </source>
</evidence>